<protein>
    <recommendedName>
        <fullName evidence="3">Calcineurin-like phosphoesterase domain-containing protein</fullName>
    </recommendedName>
</protein>
<dbReference type="EMBL" id="JXAL01000016">
    <property type="protein sequence ID" value="KIL35859.1"/>
    <property type="molecule type" value="Genomic_DNA"/>
</dbReference>
<dbReference type="InterPro" id="IPR029052">
    <property type="entry name" value="Metallo-depent_PP-like"/>
</dbReference>
<dbReference type="SUPFAM" id="SSF56300">
    <property type="entry name" value="Metallo-dependent phosphatases"/>
    <property type="match status" value="1"/>
</dbReference>
<evidence type="ECO:0000313" key="2">
    <source>
        <dbReference type="Proteomes" id="UP000054526"/>
    </source>
</evidence>
<organism evidence="1 2">
    <name type="scientific">Cohnella kolymensis</name>
    <dbReference type="NCBI Taxonomy" id="1590652"/>
    <lineage>
        <taxon>Bacteria</taxon>
        <taxon>Bacillati</taxon>
        <taxon>Bacillota</taxon>
        <taxon>Bacilli</taxon>
        <taxon>Bacillales</taxon>
        <taxon>Paenibacillaceae</taxon>
        <taxon>Cohnella</taxon>
    </lineage>
</organism>
<reference evidence="1 2" key="1">
    <citation type="submission" date="2014-12" db="EMBL/GenBank/DDBJ databases">
        <title>Draft genome sequence of Cohnella kolymensis strain B-2846.</title>
        <authorList>
            <person name="Karlyshev A.V."/>
            <person name="Kudryashova E.B."/>
        </authorList>
    </citation>
    <scope>NUCLEOTIDE SEQUENCE [LARGE SCALE GENOMIC DNA]</scope>
    <source>
        <strain evidence="1 2">VKM B-2846</strain>
    </source>
</reference>
<evidence type="ECO:0000313" key="1">
    <source>
        <dbReference type="EMBL" id="KIL35859.1"/>
    </source>
</evidence>
<evidence type="ECO:0008006" key="3">
    <source>
        <dbReference type="Google" id="ProtNLM"/>
    </source>
</evidence>
<dbReference type="RefSeq" id="WP_041062559.1">
    <property type="nucleotide sequence ID" value="NZ_JXAL01000016.1"/>
</dbReference>
<proteinExistence type="predicted"/>
<gene>
    <name evidence="1" type="ORF">SD71_10720</name>
</gene>
<name>A0ABR5A488_9BACL</name>
<keyword evidence="2" id="KW-1185">Reference proteome</keyword>
<comment type="caution">
    <text evidence="1">The sequence shown here is derived from an EMBL/GenBank/DDBJ whole genome shotgun (WGS) entry which is preliminary data.</text>
</comment>
<dbReference type="Proteomes" id="UP000054526">
    <property type="component" value="Unassembled WGS sequence"/>
</dbReference>
<accession>A0ABR5A488</accession>
<sequence length="393" mass="45522">MDKLLEIGIKKRNKEITESWNELAKKTRFANGEQFRTWVKGQIGTQPRTDTPEIHNYKEEVEIHKDGTQSSNKLVRMSIEESKDPSYLLKAHGYSVEAWEIVGAKSSIWNQHNKQDGTVTLFSSKISVKPKVNGFDWDSLIKRLSNVPSVIVKQNIIPTGERYLSLPLFDMHFGISSYDTYKATQTEILNLIETGYKEILIIVGQDLLHTDNFRGQTASGTLIGKIDMEKAWEDAARFYEPIIVAALKNKNTKTKIMYSKGNHDESMSWSFVKYLRGKFPQAEFDTSFKERKVHMLGLNFVGVNHGDKKKEENLTENFSTEFPIEWSQAKTREIFTGHLHHERVIDKRGTVIRRMPTANEIDDYHDDYGYTTAHKRFQVFEYSRDAVKRIHYV</sequence>